<dbReference type="RefSeq" id="WP_274151927.1">
    <property type="nucleotide sequence ID" value="NZ_CP117812.1"/>
</dbReference>
<evidence type="ECO:0000313" key="4">
    <source>
        <dbReference type="Proteomes" id="UP001214250"/>
    </source>
</evidence>
<gene>
    <name evidence="3" type="ORF">PQO03_16875</name>
</gene>
<keyword evidence="3" id="KW-0808">Transferase</keyword>
<dbReference type="InterPro" id="IPR011009">
    <property type="entry name" value="Kinase-like_dom_sf"/>
</dbReference>
<dbReference type="InterPro" id="IPR053235">
    <property type="entry name" value="Ser_Thr_kinase"/>
</dbReference>
<organism evidence="3 4">
    <name type="scientific">Lentisphaera profundi</name>
    <dbReference type="NCBI Taxonomy" id="1658616"/>
    <lineage>
        <taxon>Bacteria</taxon>
        <taxon>Pseudomonadati</taxon>
        <taxon>Lentisphaerota</taxon>
        <taxon>Lentisphaeria</taxon>
        <taxon>Lentisphaerales</taxon>
        <taxon>Lentisphaeraceae</taxon>
        <taxon>Lentisphaera</taxon>
    </lineage>
</organism>
<dbReference type="PROSITE" id="PS50011">
    <property type="entry name" value="PROTEIN_KINASE_DOM"/>
    <property type="match status" value="1"/>
</dbReference>
<dbReference type="EMBL" id="CP117812">
    <property type="protein sequence ID" value="WDE97503.1"/>
    <property type="molecule type" value="Genomic_DNA"/>
</dbReference>
<dbReference type="Pfam" id="PF00069">
    <property type="entry name" value="Pkinase"/>
    <property type="match status" value="1"/>
</dbReference>
<feature type="transmembrane region" description="Helical" evidence="1">
    <location>
        <begin position="366"/>
        <end position="386"/>
    </location>
</feature>
<evidence type="ECO:0000313" key="3">
    <source>
        <dbReference type="EMBL" id="WDE97503.1"/>
    </source>
</evidence>
<keyword evidence="3" id="KW-0418">Kinase</keyword>
<accession>A0ABY7VTH8</accession>
<dbReference type="InterPro" id="IPR000719">
    <property type="entry name" value="Prot_kinase_dom"/>
</dbReference>
<dbReference type="GO" id="GO:0016301">
    <property type="term" value="F:kinase activity"/>
    <property type="evidence" value="ECO:0007669"/>
    <property type="project" value="UniProtKB-KW"/>
</dbReference>
<evidence type="ECO:0000259" key="2">
    <source>
        <dbReference type="PROSITE" id="PS50011"/>
    </source>
</evidence>
<dbReference type="Gene3D" id="1.10.510.10">
    <property type="entry name" value="Transferase(Phosphotransferase) domain 1"/>
    <property type="match status" value="1"/>
</dbReference>
<sequence length="412" mass="47139">MSEEQIKAACPSCENRMFFEYSKALSKQSCSSCNYNFTVPKLFGAYTLQVVKANDEFSTTYNALNKDNELCRLRVFNELITNSLHAQQALKLSVQKQLAINSEHLLKLKESFEFEDQYCIEYDFIKTSLKGYRQKEKLTMDKALALSLDLLKAYKDLSSHELLASNLKPSTITYDKEIISFYDVEISWPAALELSKKTQGFNPVNNSQYVAPEVISERKVSVQSDIYSLGCIIYELFTNYPPFHKEETGNSLLEAHKNIQASSLLDINKNLPENLNRLVLSMLEKKPSYRPEIQDLIQDFERIDLHPSKEILKEFAPSPSDTLVPKKTEEIDLSLLASERNLHPLSSVTPLEEDAQEEVLIQSKEFPWAIAIIIIIILAIILTITLKRSDTNDDRESLSHKLEVVDENYRST</sequence>
<name>A0ABY7VTH8_9BACT</name>
<dbReference type="SUPFAM" id="SSF56112">
    <property type="entry name" value="Protein kinase-like (PK-like)"/>
    <property type="match status" value="1"/>
</dbReference>
<dbReference type="SMART" id="SM00220">
    <property type="entry name" value="S_TKc"/>
    <property type="match status" value="1"/>
</dbReference>
<keyword evidence="1" id="KW-1133">Transmembrane helix</keyword>
<dbReference type="Proteomes" id="UP001214250">
    <property type="component" value="Chromosome 2"/>
</dbReference>
<keyword evidence="1" id="KW-0812">Transmembrane</keyword>
<evidence type="ECO:0000256" key="1">
    <source>
        <dbReference type="SAM" id="Phobius"/>
    </source>
</evidence>
<proteinExistence type="predicted"/>
<dbReference type="PANTHER" id="PTHR24361">
    <property type="entry name" value="MITOGEN-ACTIVATED KINASE KINASE KINASE"/>
    <property type="match status" value="1"/>
</dbReference>
<protein>
    <submittedName>
        <fullName evidence="3">Protein kinase</fullName>
    </submittedName>
</protein>
<keyword evidence="1" id="KW-0472">Membrane</keyword>
<keyword evidence="4" id="KW-1185">Reference proteome</keyword>
<reference evidence="3 4" key="1">
    <citation type="submission" date="2023-02" db="EMBL/GenBank/DDBJ databases">
        <title>Genome sequence of Lentisphaera profundi SAORIC-696.</title>
        <authorList>
            <person name="Kim e."/>
            <person name="Cho J.-C."/>
            <person name="Choi A."/>
            <person name="Kang I."/>
        </authorList>
    </citation>
    <scope>NUCLEOTIDE SEQUENCE [LARGE SCALE GENOMIC DNA]</scope>
    <source>
        <strain evidence="3 4">SAORIC-696</strain>
    </source>
</reference>
<feature type="domain" description="Protein kinase" evidence="2">
    <location>
        <begin position="46"/>
        <end position="309"/>
    </location>
</feature>